<name>A0A7J7JW83_BUGNE</name>
<sequence length="124" mass="14093">MPLMQNMMSSLLSKDILYPSLKDLADKYPNWLSANNGKLPKKQFDVYARQFDIVSRLCDLYHSEKSTDSQQIKDERFEKILNLMTEMQDCGPPPKEIVGEVAPGLNFDASGNPQFPGMEQCSIM</sequence>
<dbReference type="InterPro" id="IPR006708">
    <property type="entry name" value="Pex19"/>
</dbReference>
<dbReference type="Gene3D" id="1.20.120.900">
    <property type="entry name" value="Pex19, mPTS binding domain"/>
    <property type="match status" value="1"/>
</dbReference>
<evidence type="ECO:0000256" key="2">
    <source>
        <dbReference type="ARBA" id="ARBA00029688"/>
    </source>
</evidence>
<gene>
    <name evidence="3" type="ORF">EB796_011028</name>
</gene>
<keyword evidence="4" id="KW-1185">Reference proteome</keyword>
<accession>A0A7J7JW83</accession>
<dbReference type="EMBL" id="VXIV02001681">
    <property type="protein sequence ID" value="KAF6030680.1"/>
    <property type="molecule type" value="Genomic_DNA"/>
</dbReference>
<evidence type="ECO:0000313" key="3">
    <source>
        <dbReference type="EMBL" id="KAF6030680.1"/>
    </source>
</evidence>
<comment type="similarity">
    <text evidence="1">Belongs to the peroxin-19 family.</text>
</comment>
<dbReference type="PANTHER" id="PTHR12774">
    <property type="entry name" value="PEROXISOMAL BIOGENESIS FACTOR 19"/>
    <property type="match status" value="1"/>
</dbReference>
<evidence type="ECO:0000256" key="1">
    <source>
        <dbReference type="ARBA" id="ARBA00006326"/>
    </source>
</evidence>
<evidence type="ECO:0000313" key="4">
    <source>
        <dbReference type="Proteomes" id="UP000593567"/>
    </source>
</evidence>
<dbReference type="OrthoDB" id="21292at2759"/>
<dbReference type="AlphaFoldDB" id="A0A7J7JW83"/>
<dbReference type="GO" id="GO:0005778">
    <property type="term" value="C:peroxisomal membrane"/>
    <property type="evidence" value="ECO:0007669"/>
    <property type="project" value="TreeGrafter"/>
</dbReference>
<organism evidence="3 4">
    <name type="scientific">Bugula neritina</name>
    <name type="common">Brown bryozoan</name>
    <name type="synonym">Sertularia neritina</name>
    <dbReference type="NCBI Taxonomy" id="10212"/>
    <lineage>
        <taxon>Eukaryota</taxon>
        <taxon>Metazoa</taxon>
        <taxon>Spiralia</taxon>
        <taxon>Lophotrochozoa</taxon>
        <taxon>Bryozoa</taxon>
        <taxon>Gymnolaemata</taxon>
        <taxon>Cheilostomatida</taxon>
        <taxon>Flustrina</taxon>
        <taxon>Buguloidea</taxon>
        <taxon>Bugulidae</taxon>
        <taxon>Bugula</taxon>
    </lineage>
</organism>
<dbReference type="GO" id="GO:0045046">
    <property type="term" value="P:protein import into peroxisome membrane"/>
    <property type="evidence" value="ECO:0007669"/>
    <property type="project" value="TreeGrafter"/>
</dbReference>
<dbReference type="Proteomes" id="UP000593567">
    <property type="component" value="Unassembled WGS sequence"/>
</dbReference>
<reference evidence="3" key="1">
    <citation type="submission" date="2020-06" db="EMBL/GenBank/DDBJ databases">
        <title>Draft genome of Bugula neritina, a colonial animal packing powerful symbionts and potential medicines.</title>
        <authorList>
            <person name="Rayko M."/>
        </authorList>
    </citation>
    <scope>NUCLEOTIDE SEQUENCE [LARGE SCALE GENOMIC DNA]</scope>
    <source>
        <strain evidence="3">Kwan_BN1</strain>
    </source>
</reference>
<dbReference type="Pfam" id="PF04614">
    <property type="entry name" value="Pex19"/>
    <property type="match status" value="1"/>
</dbReference>
<protein>
    <recommendedName>
        <fullName evidence="2">Peroxin-19</fullName>
    </recommendedName>
</protein>
<dbReference type="InterPro" id="IPR038322">
    <property type="entry name" value="Pex19_C_sf"/>
</dbReference>
<comment type="caution">
    <text evidence="3">The sequence shown here is derived from an EMBL/GenBank/DDBJ whole genome shotgun (WGS) entry which is preliminary data.</text>
</comment>
<proteinExistence type="inferred from homology"/>
<dbReference type="PANTHER" id="PTHR12774:SF2">
    <property type="entry name" value="PEROXISOMAL BIOGENESIS FACTOR 19"/>
    <property type="match status" value="1"/>
</dbReference>
<dbReference type="GO" id="GO:0033328">
    <property type="term" value="F:peroxisome membrane targeting sequence binding"/>
    <property type="evidence" value="ECO:0007669"/>
    <property type="project" value="TreeGrafter"/>
</dbReference>